<feature type="active site" description="Proton acceptor" evidence="19">
    <location>
        <position position="323"/>
    </location>
</feature>
<dbReference type="PROSITE" id="PS01245">
    <property type="entry name" value="RIO1"/>
    <property type="match status" value="1"/>
</dbReference>
<keyword evidence="6" id="KW-0963">Cytoplasm</keyword>
<evidence type="ECO:0000256" key="14">
    <source>
        <dbReference type="ARBA" id="ARBA00022840"/>
    </source>
</evidence>
<feature type="compositionally biased region" description="Basic and acidic residues" evidence="22">
    <location>
        <begin position="494"/>
        <end position="527"/>
    </location>
</feature>
<dbReference type="Gene3D" id="3.30.200.20">
    <property type="entry name" value="Phosphorylase Kinase, domain 1"/>
    <property type="match status" value="1"/>
</dbReference>
<dbReference type="InterPro" id="IPR000687">
    <property type="entry name" value="RIO_kinase"/>
</dbReference>
<evidence type="ECO:0000256" key="13">
    <source>
        <dbReference type="ARBA" id="ARBA00022801"/>
    </source>
</evidence>
<keyword evidence="9 18" id="KW-0808">Transferase</keyword>
<feature type="domain" description="RIO kinase" evidence="23">
    <location>
        <begin position="154"/>
        <end position="387"/>
    </location>
</feature>
<evidence type="ECO:0000256" key="1">
    <source>
        <dbReference type="ARBA" id="ARBA00001946"/>
    </source>
</evidence>
<keyword evidence="13" id="KW-0378">Hydrolase</keyword>
<comment type="subcellular location">
    <subcellularLocation>
        <location evidence="2">Cytoplasm</location>
    </subcellularLocation>
</comment>
<keyword evidence="11 18" id="KW-0547">Nucleotide-binding</keyword>
<keyword evidence="7" id="KW-0690">Ribosome biogenesis</keyword>
<keyword evidence="10" id="KW-0479">Metal-binding</keyword>
<evidence type="ECO:0000256" key="7">
    <source>
        <dbReference type="ARBA" id="ARBA00022517"/>
    </source>
</evidence>
<evidence type="ECO:0000256" key="4">
    <source>
        <dbReference type="ARBA" id="ARBA00012513"/>
    </source>
</evidence>
<comment type="caution">
    <text evidence="24">The sequence shown here is derived from an EMBL/GenBank/DDBJ whole genome shotgun (WGS) entry which is preliminary data.</text>
</comment>
<dbReference type="GO" id="GO:0042254">
    <property type="term" value="P:ribosome biogenesis"/>
    <property type="evidence" value="ECO:0007669"/>
    <property type="project" value="UniProtKB-KW"/>
</dbReference>
<name>A0AAD9FTB0_PAPLA</name>
<dbReference type="GO" id="GO:0004674">
    <property type="term" value="F:protein serine/threonine kinase activity"/>
    <property type="evidence" value="ECO:0007669"/>
    <property type="project" value="UniProtKB-KW"/>
</dbReference>
<dbReference type="GO" id="GO:0005737">
    <property type="term" value="C:cytoplasm"/>
    <property type="evidence" value="ECO:0007669"/>
    <property type="project" value="UniProtKB-SubCell"/>
</dbReference>
<dbReference type="InterPro" id="IPR011009">
    <property type="entry name" value="Kinase-like_dom_sf"/>
</dbReference>
<feature type="compositionally biased region" description="Acidic residues" evidence="22">
    <location>
        <begin position="39"/>
        <end position="61"/>
    </location>
</feature>
<evidence type="ECO:0000256" key="2">
    <source>
        <dbReference type="ARBA" id="ARBA00004496"/>
    </source>
</evidence>
<proteinExistence type="inferred from homology"/>
<feature type="binding site" evidence="21">
    <location>
        <position position="340"/>
    </location>
    <ligand>
        <name>Mg(2+)</name>
        <dbReference type="ChEBI" id="CHEBI:18420"/>
    </ligand>
</feature>
<keyword evidence="15" id="KW-0460">Magnesium</keyword>
<feature type="compositionally biased region" description="Acidic residues" evidence="22">
    <location>
        <begin position="69"/>
        <end position="78"/>
    </location>
</feature>
<feature type="binding site" evidence="20">
    <location>
        <position position="206"/>
    </location>
    <ligand>
        <name>ATP</name>
        <dbReference type="ChEBI" id="CHEBI:30616"/>
    </ligand>
</feature>
<evidence type="ECO:0000256" key="17">
    <source>
        <dbReference type="ARBA" id="ARBA00048679"/>
    </source>
</evidence>
<dbReference type="Proteomes" id="UP001182556">
    <property type="component" value="Unassembled WGS sequence"/>
</dbReference>
<dbReference type="InterPro" id="IPR051272">
    <property type="entry name" value="RIO-type_Ser/Thr_kinase"/>
</dbReference>
<evidence type="ECO:0000256" key="19">
    <source>
        <dbReference type="PIRSR" id="PIRSR038147-1"/>
    </source>
</evidence>
<keyword evidence="14 18" id="KW-0067">ATP-binding</keyword>
<dbReference type="EC" id="2.7.11.1" evidence="4 18"/>
<feature type="binding site" evidence="20">
    <location>
        <position position="279"/>
    </location>
    <ligand>
        <name>ATP</name>
        <dbReference type="ChEBI" id="CHEBI:30616"/>
    </ligand>
</feature>
<evidence type="ECO:0000313" key="24">
    <source>
        <dbReference type="EMBL" id="KAK1925832.1"/>
    </source>
</evidence>
<dbReference type="GO" id="GO:0016787">
    <property type="term" value="F:hydrolase activity"/>
    <property type="evidence" value="ECO:0007669"/>
    <property type="project" value="UniProtKB-KW"/>
</dbReference>
<evidence type="ECO:0000256" key="12">
    <source>
        <dbReference type="ARBA" id="ARBA00022777"/>
    </source>
</evidence>
<evidence type="ECO:0000256" key="16">
    <source>
        <dbReference type="ARBA" id="ARBA00047899"/>
    </source>
</evidence>
<evidence type="ECO:0000256" key="3">
    <source>
        <dbReference type="ARBA" id="ARBA00009196"/>
    </source>
</evidence>
<evidence type="ECO:0000256" key="21">
    <source>
        <dbReference type="PIRSR" id="PIRSR038147-3"/>
    </source>
</evidence>
<dbReference type="GO" id="GO:0046872">
    <property type="term" value="F:metal ion binding"/>
    <property type="evidence" value="ECO:0007669"/>
    <property type="project" value="UniProtKB-KW"/>
</dbReference>
<evidence type="ECO:0000256" key="18">
    <source>
        <dbReference type="PIRNR" id="PIRNR038147"/>
    </source>
</evidence>
<keyword evidence="25" id="KW-1185">Reference proteome</keyword>
<dbReference type="SMART" id="SM00090">
    <property type="entry name" value="RIO"/>
    <property type="match status" value="1"/>
</dbReference>
<keyword evidence="8 18" id="KW-0723">Serine/threonine-protein kinase</keyword>
<comment type="catalytic activity">
    <reaction evidence="16 18">
        <text>L-threonyl-[protein] + ATP = O-phospho-L-threonyl-[protein] + ADP + H(+)</text>
        <dbReference type="Rhea" id="RHEA:46608"/>
        <dbReference type="Rhea" id="RHEA-COMP:11060"/>
        <dbReference type="Rhea" id="RHEA-COMP:11605"/>
        <dbReference type="ChEBI" id="CHEBI:15378"/>
        <dbReference type="ChEBI" id="CHEBI:30013"/>
        <dbReference type="ChEBI" id="CHEBI:30616"/>
        <dbReference type="ChEBI" id="CHEBI:61977"/>
        <dbReference type="ChEBI" id="CHEBI:456216"/>
        <dbReference type="EC" id="2.7.11.1"/>
    </reaction>
</comment>
<dbReference type="Gene3D" id="1.10.510.10">
    <property type="entry name" value="Transferase(Phosphotransferase) domain 1"/>
    <property type="match status" value="1"/>
</dbReference>
<gene>
    <name evidence="24" type="ORF">DB88DRAFT_485289</name>
</gene>
<dbReference type="Pfam" id="PF01163">
    <property type="entry name" value="RIO1"/>
    <property type="match status" value="1"/>
</dbReference>
<evidence type="ECO:0000256" key="8">
    <source>
        <dbReference type="ARBA" id="ARBA00022527"/>
    </source>
</evidence>
<evidence type="ECO:0000256" key="5">
    <source>
        <dbReference type="ARBA" id="ARBA00016038"/>
    </source>
</evidence>
<feature type="region of interest" description="Disordered" evidence="22">
    <location>
        <begin position="104"/>
        <end position="161"/>
    </location>
</feature>
<reference evidence="24" key="1">
    <citation type="submission" date="2023-02" db="EMBL/GenBank/DDBJ databases">
        <title>Identification and recombinant expression of a fungal hydrolase from Papiliotrema laurentii that hydrolyzes apple cutin and clears colloidal polyester polyurethane.</title>
        <authorList>
            <consortium name="DOE Joint Genome Institute"/>
            <person name="Roman V.A."/>
            <person name="Bojanowski C."/>
            <person name="Crable B.R."/>
            <person name="Wagner D.N."/>
            <person name="Hung C.S."/>
            <person name="Nadeau L.J."/>
            <person name="Schratz L."/>
            <person name="Haridas S."/>
            <person name="Pangilinan J."/>
            <person name="Lipzen A."/>
            <person name="Na H."/>
            <person name="Yan M."/>
            <person name="Ng V."/>
            <person name="Grigoriev I.V."/>
            <person name="Spatafora J.W."/>
            <person name="Barlow D."/>
            <person name="Biffinger J."/>
            <person name="Kelley-Loughnane N."/>
            <person name="Varaljay V.A."/>
            <person name="Crookes-Goodson W.J."/>
        </authorList>
    </citation>
    <scope>NUCLEOTIDE SEQUENCE</scope>
    <source>
        <strain evidence="24">5307AH</strain>
    </source>
</reference>
<evidence type="ECO:0000256" key="15">
    <source>
        <dbReference type="ARBA" id="ARBA00022842"/>
    </source>
</evidence>
<comment type="catalytic activity">
    <reaction evidence="17 18">
        <text>L-seryl-[protein] + ATP = O-phospho-L-seryl-[protein] + ADP + H(+)</text>
        <dbReference type="Rhea" id="RHEA:17989"/>
        <dbReference type="Rhea" id="RHEA-COMP:9863"/>
        <dbReference type="Rhea" id="RHEA-COMP:11604"/>
        <dbReference type="ChEBI" id="CHEBI:15378"/>
        <dbReference type="ChEBI" id="CHEBI:29999"/>
        <dbReference type="ChEBI" id="CHEBI:30616"/>
        <dbReference type="ChEBI" id="CHEBI:83421"/>
        <dbReference type="ChEBI" id="CHEBI:456216"/>
        <dbReference type="EC" id="2.7.11.1"/>
    </reaction>
</comment>
<dbReference type="PANTHER" id="PTHR45723">
    <property type="entry name" value="SERINE/THREONINE-PROTEIN KINASE RIO1"/>
    <property type="match status" value="1"/>
</dbReference>
<dbReference type="InterPro" id="IPR017407">
    <property type="entry name" value="Ser/Thr_kinase_Rio1"/>
</dbReference>
<dbReference type="PIRSF" id="PIRSF038147">
    <property type="entry name" value="Ser/Thr_PK_RIO1"/>
    <property type="match status" value="1"/>
</dbReference>
<accession>A0AAD9FTB0</accession>
<keyword evidence="12 18" id="KW-0418">Kinase</keyword>
<dbReference type="AlphaFoldDB" id="A0AAD9FTB0"/>
<evidence type="ECO:0000313" key="25">
    <source>
        <dbReference type="Proteomes" id="UP001182556"/>
    </source>
</evidence>
<dbReference type="InterPro" id="IPR018934">
    <property type="entry name" value="RIO_dom"/>
</dbReference>
<dbReference type="InterPro" id="IPR018935">
    <property type="entry name" value="RIO_kinase_CS"/>
</dbReference>
<feature type="binding site" evidence="21">
    <location>
        <position position="328"/>
    </location>
    <ligand>
        <name>Mg(2+)</name>
        <dbReference type="ChEBI" id="CHEBI:18420"/>
    </ligand>
</feature>
<sequence>MSVIDQRQDGKNYIDDTVEGAMVVLDNTEGDSSSGSSVVEEDGEEEPVWSESDSEGEEADGDLEKAYEEEADDQEDWDVEGEDWELADGDFTKHYNRLRQHHTAITTKSTTTPLPVRNVNAQNKESKSQSKNPLRLPGGVATNPKAAGDKHDKDKSDRATQDQVLDARTRLVLSGLVNRGIIGRLERCISTGKEANVYFSQNRAVKIYRTSILNFRSRQAYIVGEHRFKGEYSSSRNPRKMIRVWAEKELRNLRRLAQGGVRTPEVIDCKENVLVMEFLGENETASPRLKDADIPEDQLGRVYSEMIIAMRRMYQVCKLVHADLSEYNVLYHMGHPWIIDVSQSVEQDHPQSLDFLRNDIRNVKDFFKRSGAPRLLSLKQMWNFIVDEGDNEEAQMLARLERLVPDDSDDAVFMSSFIPRSLAEVYDPERDVEVLKDGRADELIYAGLTGLKETLPKVEAPRSVRFEDEVEDDEQSAAEAEMVPETGKQSRGHRHEDKEAKKERKKAVKEEQRERRQNKLPKSEKARLIKKASNRR</sequence>
<organism evidence="24 25">
    <name type="scientific">Papiliotrema laurentii</name>
    <name type="common">Cryptococcus laurentii</name>
    <dbReference type="NCBI Taxonomy" id="5418"/>
    <lineage>
        <taxon>Eukaryota</taxon>
        <taxon>Fungi</taxon>
        <taxon>Dikarya</taxon>
        <taxon>Basidiomycota</taxon>
        <taxon>Agaricomycotina</taxon>
        <taxon>Tremellomycetes</taxon>
        <taxon>Tremellales</taxon>
        <taxon>Rhynchogastremaceae</taxon>
        <taxon>Papiliotrema</taxon>
    </lineage>
</organism>
<evidence type="ECO:0000256" key="10">
    <source>
        <dbReference type="ARBA" id="ARBA00022723"/>
    </source>
</evidence>
<dbReference type="GO" id="GO:0005524">
    <property type="term" value="F:ATP binding"/>
    <property type="evidence" value="ECO:0007669"/>
    <property type="project" value="UniProtKB-KW"/>
</dbReference>
<evidence type="ECO:0000256" key="11">
    <source>
        <dbReference type="ARBA" id="ARBA00022741"/>
    </source>
</evidence>
<evidence type="ECO:0000256" key="22">
    <source>
        <dbReference type="SAM" id="MobiDB-lite"/>
    </source>
</evidence>
<feature type="compositionally biased region" description="Basic and acidic residues" evidence="22">
    <location>
        <begin position="147"/>
        <end position="161"/>
    </location>
</feature>
<evidence type="ECO:0000259" key="23">
    <source>
        <dbReference type="SMART" id="SM00090"/>
    </source>
</evidence>
<dbReference type="SUPFAM" id="SSF56112">
    <property type="entry name" value="Protein kinase-like (PK-like)"/>
    <property type="match status" value="1"/>
</dbReference>
<comment type="cofactor">
    <cofactor evidence="1 21">
        <name>Mg(2+)</name>
        <dbReference type="ChEBI" id="CHEBI:18420"/>
    </cofactor>
</comment>
<protein>
    <recommendedName>
        <fullName evidence="5 18">Serine/threonine-protein kinase RIO1</fullName>
        <ecNumber evidence="4 18">2.7.11.1</ecNumber>
    </recommendedName>
</protein>
<evidence type="ECO:0000256" key="6">
    <source>
        <dbReference type="ARBA" id="ARBA00022490"/>
    </source>
</evidence>
<feature type="region of interest" description="Disordered" evidence="22">
    <location>
        <begin position="26"/>
        <end position="78"/>
    </location>
</feature>
<comment type="similarity">
    <text evidence="3 18">Belongs to the protein kinase superfamily. RIO-type Ser/Thr kinase family.</text>
</comment>
<evidence type="ECO:0000256" key="9">
    <source>
        <dbReference type="ARBA" id="ARBA00022679"/>
    </source>
</evidence>
<evidence type="ECO:0000256" key="20">
    <source>
        <dbReference type="PIRSR" id="PIRSR038147-2"/>
    </source>
</evidence>
<feature type="region of interest" description="Disordered" evidence="22">
    <location>
        <begin position="463"/>
        <end position="536"/>
    </location>
</feature>
<feature type="active site" description="4-aspartylphosphate intermediate" evidence="19">
    <location>
        <position position="340"/>
    </location>
</feature>
<dbReference type="EMBL" id="JAODAN010000003">
    <property type="protein sequence ID" value="KAK1925832.1"/>
    <property type="molecule type" value="Genomic_DNA"/>
</dbReference>